<dbReference type="SUPFAM" id="SSF55785">
    <property type="entry name" value="PYP-like sensor domain (PAS domain)"/>
    <property type="match status" value="1"/>
</dbReference>
<dbReference type="SUPFAM" id="SSF55781">
    <property type="entry name" value="GAF domain-like"/>
    <property type="match status" value="1"/>
</dbReference>
<dbReference type="EC" id="2.7.13.3" evidence="3"/>
<dbReference type="GO" id="GO:0007234">
    <property type="term" value="P:osmosensory signaling via phosphorelay pathway"/>
    <property type="evidence" value="ECO:0007669"/>
    <property type="project" value="TreeGrafter"/>
</dbReference>
<evidence type="ECO:0000256" key="12">
    <source>
        <dbReference type="ARBA" id="ARBA00023136"/>
    </source>
</evidence>
<dbReference type="PRINTS" id="PR00344">
    <property type="entry name" value="BCTRLSENSOR"/>
</dbReference>
<evidence type="ECO:0000256" key="6">
    <source>
        <dbReference type="ARBA" id="ARBA00022692"/>
    </source>
</evidence>
<evidence type="ECO:0000256" key="5">
    <source>
        <dbReference type="ARBA" id="ARBA00022679"/>
    </source>
</evidence>
<evidence type="ECO:0000256" key="8">
    <source>
        <dbReference type="ARBA" id="ARBA00022777"/>
    </source>
</evidence>
<evidence type="ECO:0000256" key="2">
    <source>
        <dbReference type="ARBA" id="ARBA00004141"/>
    </source>
</evidence>
<dbReference type="PROSITE" id="PS50112">
    <property type="entry name" value="PAS"/>
    <property type="match status" value="1"/>
</dbReference>
<dbReference type="GO" id="GO:0005524">
    <property type="term" value="F:ATP binding"/>
    <property type="evidence" value="ECO:0007669"/>
    <property type="project" value="UniProtKB-KW"/>
</dbReference>
<evidence type="ECO:0000256" key="10">
    <source>
        <dbReference type="ARBA" id="ARBA00022989"/>
    </source>
</evidence>
<dbReference type="OrthoDB" id="9784218at2"/>
<dbReference type="Gene3D" id="3.30.450.20">
    <property type="entry name" value="PAS domain"/>
    <property type="match status" value="1"/>
</dbReference>
<dbReference type="SMART" id="SM00388">
    <property type="entry name" value="HisKA"/>
    <property type="match status" value="1"/>
</dbReference>
<dbReference type="CDD" id="cd00082">
    <property type="entry name" value="HisKA"/>
    <property type="match status" value="1"/>
</dbReference>
<dbReference type="Pfam" id="PF01590">
    <property type="entry name" value="GAF"/>
    <property type="match status" value="1"/>
</dbReference>
<dbReference type="InterPro" id="IPR036097">
    <property type="entry name" value="HisK_dim/P_sf"/>
</dbReference>
<dbReference type="PROSITE" id="PS50109">
    <property type="entry name" value="HIS_KIN"/>
    <property type="match status" value="1"/>
</dbReference>
<evidence type="ECO:0000259" key="14">
    <source>
        <dbReference type="PROSITE" id="PS50112"/>
    </source>
</evidence>
<keyword evidence="9" id="KW-0067">ATP-binding</keyword>
<dbReference type="InterPro" id="IPR029016">
    <property type="entry name" value="GAF-like_dom_sf"/>
</dbReference>
<dbReference type="InterPro" id="IPR000700">
    <property type="entry name" value="PAS-assoc_C"/>
</dbReference>
<organism evidence="17 18">
    <name type="scientific">Cystobacter ferrugineus</name>
    <dbReference type="NCBI Taxonomy" id="83449"/>
    <lineage>
        <taxon>Bacteria</taxon>
        <taxon>Pseudomonadati</taxon>
        <taxon>Myxococcota</taxon>
        <taxon>Myxococcia</taxon>
        <taxon>Myxococcales</taxon>
        <taxon>Cystobacterineae</taxon>
        <taxon>Archangiaceae</taxon>
        <taxon>Cystobacter</taxon>
    </lineage>
</organism>
<dbReference type="SUPFAM" id="SSF55874">
    <property type="entry name" value="ATPase domain of HSP90 chaperone/DNA topoisomerase II/histidine kinase"/>
    <property type="match status" value="1"/>
</dbReference>
<dbReference type="AlphaFoldDB" id="A0A1L9BD40"/>
<dbReference type="InterPro" id="IPR005467">
    <property type="entry name" value="His_kinase_dom"/>
</dbReference>
<evidence type="ECO:0000259" key="16">
    <source>
        <dbReference type="PROSITE" id="PS50885"/>
    </source>
</evidence>
<dbReference type="InterPro" id="IPR003660">
    <property type="entry name" value="HAMP_dom"/>
</dbReference>
<keyword evidence="7" id="KW-0547">Nucleotide-binding</keyword>
<keyword evidence="8" id="KW-0418">Kinase</keyword>
<accession>A0A1L9BD40</accession>
<reference evidence="18" key="1">
    <citation type="submission" date="2016-11" db="EMBL/GenBank/DDBJ databases">
        <authorList>
            <person name="Shukria A."/>
            <person name="Stevens D.C."/>
        </authorList>
    </citation>
    <scope>NUCLEOTIDE SEQUENCE [LARGE SCALE GENOMIC DNA]</scope>
    <source>
        <strain evidence="18">Cbfe23</strain>
    </source>
</reference>
<comment type="catalytic activity">
    <reaction evidence="1">
        <text>ATP + protein L-histidine = ADP + protein N-phospho-L-histidine.</text>
        <dbReference type="EC" id="2.7.13.3"/>
    </reaction>
</comment>
<dbReference type="GO" id="GO:0000155">
    <property type="term" value="F:phosphorelay sensor kinase activity"/>
    <property type="evidence" value="ECO:0007669"/>
    <property type="project" value="InterPro"/>
</dbReference>
<dbReference type="InterPro" id="IPR004358">
    <property type="entry name" value="Sig_transdc_His_kin-like_C"/>
</dbReference>
<dbReference type="Gene3D" id="6.10.340.10">
    <property type="match status" value="1"/>
</dbReference>
<gene>
    <name evidence="17" type="ORF">BON30_14085</name>
</gene>
<comment type="subcellular location">
    <subcellularLocation>
        <location evidence="2">Membrane</location>
        <topology evidence="2">Multi-pass membrane protein</topology>
    </subcellularLocation>
</comment>
<keyword evidence="4" id="KW-0597">Phosphoprotein</keyword>
<keyword evidence="12" id="KW-0472">Membrane</keyword>
<dbReference type="PANTHER" id="PTHR42878">
    <property type="entry name" value="TWO-COMPONENT HISTIDINE KINASE"/>
    <property type="match status" value="1"/>
</dbReference>
<dbReference type="GO" id="GO:0016020">
    <property type="term" value="C:membrane"/>
    <property type="evidence" value="ECO:0007669"/>
    <property type="project" value="UniProtKB-SubCell"/>
</dbReference>
<dbReference type="Pfam" id="PF00512">
    <property type="entry name" value="HisKA"/>
    <property type="match status" value="1"/>
</dbReference>
<dbReference type="SMART" id="SM00065">
    <property type="entry name" value="GAF"/>
    <property type="match status" value="1"/>
</dbReference>
<dbReference type="Gene3D" id="3.30.450.40">
    <property type="match status" value="1"/>
</dbReference>
<dbReference type="PANTHER" id="PTHR42878:SF7">
    <property type="entry name" value="SENSOR HISTIDINE KINASE GLRK"/>
    <property type="match status" value="1"/>
</dbReference>
<dbReference type="PROSITE" id="PS50885">
    <property type="entry name" value="HAMP"/>
    <property type="match status" value="1"/>
</dbReference>
<evidence type="ECO:0000256" key="1">
    <source>
        <dbReference type="ARBA" id="ARBA00000085"/>
    </source>
</evidence>
<feature type="domain" description="Histidine kinase" evidence="13">
    <location>
        <begin position="693"/>
        <end position="906"/>
    </location>
</feature>
<sequence length="913" mass="100795">MRSLSFRSLFLLLMVTPVVVATGLLGWLSYRAAYEVVAQDATRAVEIAANAREQALRVRLSRQRERAYGFLNLSRVRCAPMPERERTRCFWDALADFAFTETALGARLQLSHGEPLRVGTPPEDPVPLARLPPGQWVRFEPRSGFERVYELIVHSGDDLLGIRFGLGPINDIFQERYGLGSSGETFLVDPEGFFLTMPRYSGYGVESHPLDSRPLGLCLEGRDGEMAGVDYRGVQVIHAFRYVEEIGGGCIMAHIEQSEAFAPAYRLRLRVAQASAALVSLTVGLSFLFARRLSRPVHNLTRTARALQAGDFDVAVPAEGPGELKTFATTFARMARSLQASTDERNQLLVRETEARQEAESQKALLRLIIEQSGEGLIMADTQGIVRLFNAAAERHHGVSAEQATAPEQAPTFRLFTVDGRVMPLEETPLQRAVRGEVVANARWRVLRPDGQWRTLEGTASPLRQPDGTPVGAVLIAHDVTQQQQAEADRERLVHELKMERTRLVALAGLSRALAESRLSLESILDTTCRQLAEHVGDVCCWRKVSVDGGLLEARVIHGRDPELEASARQFLMEVPLRTRDEEPARALASGEPLLVSPRAPGVQDIFLAVPPKGVAALERWRPSGAALLPLRAPGRPLGLMVLYRFEPNPAYTEDDLVLFRELVDRTALAIENARLFQQEQQAVRIRDDLVAVVSHDLRNPISAISMSASVMLKRNELTDWQAKGLSRIYSAADRALRMIRDLLDSTQARVGGIPVSPRPLDLHGLARHVVEEVQLAHPERHILFQASGDAHGVWDADRMAQVITNLVGNAVQHSPADSVVRVEMRGLETEVQLSVHNEGTPIVAEELSTLFEPFRRGRGAAGAPGSVGLGLFITRQIVEAHGGVIEVRSQEGEGTLFRARFPRDRMPPPPAV</sequence>
<comment type="caution">
    <text evidence="17">The sequence shown here is derived from an EMBL/GenBank/DDBJ whole genome shotgun (WGS) entry which is preliminary data.</text>
</comment>
<dbReference type="SMART" id="SM00086">
    <property type="entry name" value="PAC"/>
    <property type="match status" value="1"/>
</dbReference>
<feature type="domain" description="PAS" evidence="14">
    <location>
        <begin position="362"/>
        <end position="437"/>
    </location>
</feature>
<dbReference type="Gene3D" id="1.10.287.130">
    <property type="match status" value="1"/>
</dbReference>
<dbReference type="CDD" id="cd06225">
    <property type="entry name" value="HAMP"/>
    <property type="match status" value="1"/>
</dbReference>
<evidence type="ECO:0000259" key="15">
    <source>
        <dbReference type="PROSITE" id="PS50113"/>
    </source>
</evidence>
<dbReference type="Proteomes" id="UP000182229">
    <property type="component" value="Unassembled WGS sequence"/>
</dbReference>
<keyword evidence="5" id="KW-0808">Transferase</keyword>
<dbReference type="CDD" id="cd00130">
    <property type="entry name" value="PAS"/>
    <property type="match status" value="1"/>
</dbReference>
<dbReference type="SUPFAM" id="SSF47384">
    <property type="entry name" value="Homodimeric domain of signal transducing histidine kinase"/>
    <property type="match status" value="1"/>
</dbReference>
<dbReference type="SMART" id="SM00304">
    <property type="entry name" value="HAMP"/>
    <property type="match status" value="1"/>
</dbReference>
<feature type="domain" description="PAC" evidence="15">
    <location>
        <begin position="440"/>
        <end position="492"/>
    </location>
</feature>
<dbReference type="InterPro" id="IPR050351">
    <property type="entry name" value="BphY/WalK/GraS-like"/>
</dbReference>
<dbReference type="InterPro" id="IPR003018">
    <property type="entry name" value="GAF"/>
</dbReference>
<dbReference type="InterPro" id="IPR001610">
    <property type="entry name" value="PAC"/>
</dbReference>
<dbReference type="NCBIfam" id="TIGR00229">
    <property type="entry name" value="sensory_box"/>
    <property type="match status" value="1"/>
</dbReference>
<evidence type="ECO:0000256" key="11">
    <source>
        <dbReference type="ARBA" id="ARBA00023012"/>
    </source>
</evidence>
<dbReference type="EMBL" id="MPIN01000003">
    <property type="protein sequence ID" value="OJH40182.1"/>
    <property type="molecule type" value="Genomic_DNA"/>
</dbReference>
<dbReference type="STRING" id="83449.BON30_14085"/>
<dbReference type="GO" id="GO:0000156">
    <property type="term" value="F:phosphorelay response regulator activity"/>
    <property type="evidence" value="ECO:0007669"/>
    <property type="project" value="TreeGrafter"/>
</dbReference>
<dbReference type="PROSITE" id="PS50113">
    <property type="entry name" value="PAC"/>
    <property type="match status" value="1"/>
</dbReference>
<keyword evidence="11" id="KW-0902">Two-component regulatory system</keyword>
<keyword evidence="6" id="KW-0812">Transmembrane</keyword>
<evidence type="ECO:0000313" key="18">
    <source>
        <dbReference type="Proteomes" id="UP000182229"/>
    </source>
</evidence>
<dbReference type="InterPro" id="IPR013656">
    <property type="entry name" value="PAS_4"/>
</dbReference>
<evidence type="ECO:0000256" key="9">
    <source>
        <dbReference type="ARBA" id="ARBA00022840"/>
    </source>
</evidence>
<dbReference type="Pfam" id="PF00672">
    <property type="entry name" value="HAMP"/>
    <property type="match status" value="1"/>
</dbReference>
<proteinExistence type="predicted"/>
<feature type="domain" description="HAMP" evidence="16">
    <location>
        <begin position="291"/>
        <end position="343"/>
    </location>
</feature>
<dbReference type="SUPFAM" id="SSF158472">
    <property type="entry name" value="HAMP domain-like"/>
    <property type="match status" value="1"/>
</dbReference>
<keyword evidence="10" id="KW-1133">Transmembrane helix</keyword>
<evidence type="ECO:0000256" key="3">
    <source>
        <dbReference type="ARBA" id="ARBA00012438"/>
    </source>
</evidence>
<dbReference type="SMART" id="SM00387">
    <property type="entry name" value="HATPase_c"/>
    <property type="match status" value="1"/>
</dbReference>
<dbReference type="Pfam" id="PF08448">
    <property type="entry name" value="PAS_4"/>
    <property type="match status" value="1"/>
</dbReference>
<protein>
    <recommendedName>
        <fullName evidence="3">histidine kinase</fullName>
        <ecNumber evidence="3">2.7.13.3</ecNumber>
    </recommendedName>
</protein>
<evidence type="ECO:0000313" key="17">
    <source>
        <dbReference type="EMBL" id="OJH40182.1"/>
    </source>
</evidence>
<dbReference type="RefSeq" id="WP_071898817.1">
    <property type="nucleotide sequence ID" value="NZ_MPIN01000003.1"/>
</dbReference>
<evidence type="ECO:0000256" key="7">
    <source>
        <dbReference type="ARBA" id="ARBA00022741"/>
    </source>
</evidence>
<dbReference type="InterPro" id="IPR036890">
    <property type="entry name" value="HATPase_C_sf"/>
</dbReference>
<dbReference type="InterPro" id="IPR003661">
    <property type="entry name" value="HisK_dim/P_dom"/>
</dbReference>
<name>A0A1L9BD40_9BACT</name>
<dbReference type="InterPro" id="IPR000014">
    <property type="entry name" value="PAS"/>
</dbReference>
<evidence type="ECO:0000256" key="4">
    <source>
        <dbReference type="ARBA" id="ARBA00022553"/>
    </source>
</evidence>
<dbReference type="GO" id="GO:0030295">
    <property type="term" value="F:protein kinase activator activity"/>
    <property type="evidence" value="ECO:0007669"/>
    <property type="project" value="TreeGrafter"/>
</dbReference>
<dbReference type="InterPro" id="IPR003594">
    <property type="entry name" value="HATPase_dom"/>
</dbReference>
<dbReference type="Gene3D" id="3.30.565.10">
    <property type="entry name" value="Histidine kinase-like ATPase, C-terminal domain"/>
    <property type="match status" value="1"/>
</dbReference>
<dbReference type="InterPro" id="IPR035965">
    <property type="entry name" value="PAS-like_dom_sf"/>
</dbReference>
<reference evidence="17 18" key="2">
    <citation type="submission" date="2016-12" db="EMBL/GenBank/DDBJ databases">
        <title>Draft Genome Sequence of Cystobacter ferrugineus Strain Cbfe23.</title>
        <authorList>
            <person name="Akbar S."/>
            <person name="Dowd S.E."/>
            <person name="Stevens D.C."/>
        </authorList>
    </citation>
    <scope>NUCLEOTIDE SEQUENCE [LARGE SCALE GENOMIC DNA]</scope>
    <source>
        <strain evidence="17 18">Cbfe23</strain>
    </source>
</reference>
<keyword evidence="18" id="KW-1185">Reference proteome</keyword>
<dbReference type="Pfam" id="PF02518">
    <property type="entry name" value="HATPase_c"/>
    <property type="match status" value="1"/>
</dbReference>
<dbReference type="CDD" id="cd00075">
    <property type="entry name" value="HATPase"/>
    <property type="match status" value="1"/>
</dbReference>
<evidence type="ECO:0000259" key="13">
    <source>
        <dbReference type="PROSITE" id="PS50109"/>
    </source>
</evidence>